<comment type="caution">
    <text evidence="1">The sequence shown here is derived from an EMBL/GenBank/DDBJ whole genome shotgun (WGS) entry which is preliminary data.</text>
</comment>
<keyword evidence="2" id="KW-1185">Reference proteome</keyword>
<proteinExistence type="predicted"/>
<dbReference type="Proteomes" id="UP000247702">
    <property type="component" value="Unassembled WGS sequence"/>
</dbReference>
<name>A0A2Z6R1B7_9GLOM</name>
<dbReference type="AlphaFoldDB" id="A0A2Z6R1B7"/>
<protein>
    <submittedName>
        <fullName evidence="1">Uncharacterized protein</fullName>
    </submittedName>
</protein>
<sequence>MEKAKYIDEDDPYNWDILLAELEEFDNIVYRDNLYLVQFGDAINKLKEWIKYNNNVNKQIICLELADYLRRYNENKKTVFVDPPFGYKVVKLQPQIIEYHNHINEREYIEAVDEKCESDYDEDGLYDEIDQI</sequence>
<organism evidence="1 2">
    <name type="scientific">Rhizophagus clarus</name>
    <dbReference type="NCBI Taxonomy" id="94130"/>
    <lineage>
        <taxon>Eukaryota</taxon>
        <taxon>Fungi</taxon>
        <taxon>Fungi incertae sedis</taxon>
        <taxon>Mucoromycota</taxon>
        <taxon>Glomeromycotina</taxon>
        <taxon>Glomeromycetes</taxon>
        <taxon>Glomerales</taxon>
        <taxon>Glomeraceae</taxon>
        <taxon>Rhizophagus</taxon>
    </lineage>
</organism>
<evidence type="ECO:0000313" key="2">
    <source>
        <dbReference type="Proteomes" id="UP000247702"/>
    </source>
</evidence>
<evidence type="ECO:0000313" key="1">
    <source>
        <dbReference type="EMBL" id="GBB90761.1"/>
    </source>
</evidence>
<reference evidence="1 2" key="1">
    <citation type="submission" date="2017-11" db="EMBL/GenBank/DDBJ databases">
        <title>The genome of Rhizophagus clarus HR1 reveals common genetic basis of auxotrophy among arbuscular mycorrhizal fungi.</title>
        <authorList>
            <person name="Kobayashi Y."/>
        </authorList>
    </citation>
    <scope>NUCLEOTIDE SEQUENCE [LARGE SCALE GENOMIC DNA]</scope>
    <source>
        <strain evidence="1 2">HR1</strain>
    </source>
</reference>
<gene>
    <name evidence="1" type="ORF">RclHR1_17810005</name>
</gene>
<dbReference type="EMBL" id="BEXD01000870">
    <property type="protein sequence ID" value="GBB90761.1"/>
    <property type="molecule type" value="Genomic_DNA"/>
</dbReference>
<accession>A0A2Z6R1B7</accession>